<evidence type="ECO:0000313" key="3">
    <source>
        <dbReference type="Proteomes" id="UP001217089"/>
    </source>
</evidence>
<keyword evidence="3" id="KW-1185">Reference proteome</keyword>
<name>A0ABQ9E2A9_TEGGR</name>
<feature type="region of interest" description="Disordered" evidence="1">
    <location>
        <begin position="204"/>
        <end position="237"/>
    </location>
</feature>
<evidence type="ECO:0000313" key="2">
    <source>
        <dbReference type="EMBL" id="KAJ8297660.1"/>
    </source>
</evidence>
<sequence>MSRSFYVDSLIVKRSSPSSTESMCTKTPVNLSSSVGHHQHNLQPSSLPTGHQHPLPCYPRHSSDVLSLCCPLCIHTPSALIPESGSSLPSMNPSLFTSSSSGVPSLHAPPGYTYQRHLPLTSLKHHHASSREKYIPVLVLQVQLKIHIVVKESERLLQLRYGFKTGVLNIRKTTHWTHHEKCRCLRTCSSKSGKGRFTDEGLKHLHESEPAEKEIHLSNSDLDMQNDDSDTDTIDPA</sequence>
<gene>
    <name evidence="2" type="ORF">KUTeg_024191</name>
</gene>
<feature type="region of interest" description="Disordered" evidence="1">
    <location>
        <begin position="17"/>
        <end position="48"/>
    </location>
</feature>
<reference evidence="2 3" key="1">
    <citation type="submission" date="2022-12" db="EMBL/GenBank/DDBJ databases">
        <title>Chromosome-level genome of Tegillarca granosa.</title>
        <authorList>
            <person name="Kim J."/>
        </authorList>
    </citation>
    <scope>NUCLEOTIDE SEQUENCE [LARGE SCALE GENOMIC DNA]</scope>
    <source>
        <strain evidence="2">Teg-2019</strain>
        <tissue evidence="2">Adductor muscle</tissue>
    </source>
</reference>
<feature type="compositionally biased region" description="Acidic residues" evidence="1">
    <location>
        <begin position="224"/>
        <end position="237"/>
    </location>
</feature>
<dbReference type="EMBL" id="JARBDR010000923">
    <property type="protein sequence ID" value="KAJ8297660.1"/>
    <property type="molecule type" value="Genomic_DNA"/>
</dbReference>
<dbReference type="Proteomes" id="UP001217089">
    <property type="component" value="Unassembled WGS sequence"/>
</dbReference>
<comment type="caution">
    <text evidence="2">The sequence shown here is derived from an EMBL/GenBank/DDBJ whole genome shotgun (WGS) entry which is preliminary data.</text>
</comment>
<organism evidence="2 3">
    <name type="scientific">Tegillarca granosa</name>
    <name type="common">Malaysian cockle</name>
    <name type="synonym">Anadara granosa</name>
    <dbReference type="NCBI Taxonomy" id="220873"/>
    <lineage>
        <taxon>Eukaryota</taxon>
        <taxon>Metazoa</taxon>
        <taxon>Spiralia</taxon>
        <taxon>Lophotrochozoa</taxon>
        <taxon>Mollusca</taxon>
        <taxon>Bivalvia</taxon>
        <taxon>Autobranchia</taxon>
        <taxon>Pteriomorphia</taxon>
        <taxon>Arcoida</taxon>
        <taxon>Arcoidea</taxon>
        <taxon>Arcidae</taxon>
        <taxon>Tegillarca</taxon>
    </lineage>
</organism>
<feature type="compositionally biased region" description="Basic and acidic residues" evidence="1">
    <location>
        <begin position="204"/>
        <end position="216"/>
    </location>
</feature>
<protein>
    <submittedName>
        <fullName evidence="2">Uncharacterized protein</fullName>
    </submittedName>
</protein>
<proteinExistence type="predicted"/>
<accession>A0ABQ9E2A9</accession>
<evidence type="ECO:0000256" key="1">
    <source>
        <dbReference type="SAM" id="MobiDB-lite"/>
    </source>
</evidence>